<evidence type="ECO:0000313" key="2">
    <source>
        <dbReference type="EMBL" id="KAK0547680.1"/>
    </source>
</evidence>
<dbReference type="AlphaFoldDB" id="A0AAN6GP63"/>
<comment type="caution">
    <text evidence="2">The sequence shown here is derived from an EMBL/GenBank/DDBJ whole genome shotgun (WGS) entry which is preliminary data.</text>
</comment>
<accession>A0AAN6GP63</accession>
<dbReference type="Pfam" id="PF06080">
    <property type="entry name" value="DUF938"/>
    <property type="match status" value="1"/>
</dbReference>
<proteinExistence type="inferred from homology"/>
<dbReference type="Gene3D" id="3.40.50.150">
    <property type="entry name" value="Vaccinia Virus protein VP39"/>
    <property type="match status" value="1"/>
</dbReference>
<dbReference type="PANTHER" id="PTHR20974">
    <property type="entry name" value="UPF0585 PROTEIN CG18661"/>
    <property type="match status" value="1"/>
</dbReference>
<sequence length="226" mass="25465">MEAPRFPERQSLPGSVERNTDPIVEAVLPKLGELEGKIRVLELASGKGHHVAALAAHAPHATFQPTEADEWLCGRIAERTEDLPNVLKPVVLDLTDSHNWDRLRETNNHIDGPCFNAVLAFNLLHIAESEVTLSIFEQASRTRHPELLSKDGFIAFYGAFKEYEDEPLSEGNLKFDRDLRARNPAFGIRSIEVVSRVAKEHGYELAERIGMPAKNWILVYRSQHQT</sequence>
<protein>
    <recommendedName>
        <fullName evidence="4">Methyltransferase domain-containing protein</fullName>
    </recommendedName>
</protein>
<comment type="similarity">
    <text evidence="1">Belongs to the UPF0585 family.</text>
</comment>
<dbReference type="InterPro" id="IPR010342">
    <property type="entry name" value="DUF938"/>
</dbReference>
<dbReference type="PANTHER" id="PTHR20974:SF0">
    <property type="entry name" value="UPF0585 PROTEIN CG18661"/>
    <property type="match status" value="1"/>
</dbReference>
<evidence type="ECO:0000256" key="1">
    <source>
        <dbReference type="ARBA" id="ARBA00008308"/>
    </source>
</evidence>
<reference evidence="2" key="1">
    <citation type="journal article" date="2023" name="PhytoFront">
        <title>Draft Genome Resources of Seven Strains of Tilletia horrida, Causal Agent of Kernel Smut of Rice.</title>
        <authorList>
            <person name="Khanal S."/>
            <person name="Antony Babu S."/>
            <person name="Zhou X.G."/>
        </authorList>
    </citation>
    <scope>NUCLEOTIDE SEQUENCE</scope>
    <source>
        <strain evidence="2">TX6</strain>
    </source>
</reference>
<evidence type="ECO:0008006" key="4">
    <source>
        <dbReference type="Google" id="ProtNLM"/>
    </source>
</evidence>
<dbReference type="SUPFAM" id="SSF53335">
    <property type="entry name" value="S-adenosyl-L-methionine-dependent methyltransferases"/>
    <property type="match status" value="1"/>
</dbReference>
<dbReference type="InterPro" id="IPR029063">
    <property type="entry name" value="SAM-dependent_MTases_sf"/>
</dbReference>
<evidence type="ECO:0000313" key="3">
    <source>
        <dbReference type="Proteomes" id="UP001176517"/>
    </source>
</evidence>
<keyword evidence="3" id="KW-1185">Reference proteome</keyword>
<organism evidence="2 3">
    <name type="scientific">Tilletia horrida</name>
    <dbReference type="NCBI Taxonomy" id="155126"/>
    <lineage>
        <taxon>Eukaryota</taxon>
        <taxon>Fungi</taxon>
        <taxon>Dikarya</taxon>
        <taxon>Basidiomycota</taxon>
        <taxon>Ustilaginomycotina</taxon>
        <taxon>Exobasidiomycetes</taxon>
        <taxon>Tilletiales</taxon>
        <taxon>Tilletiaceae</taxon>
        <taxon>Tilletia</taxon>
    </lineage>
</organism>
<dbReference type="Proteomes" id="UP001176517">
    <property type="component" value="Unassembled WGS sequence"/>
</dbReference>
<gene>
    <name evidence="2" type="ORF">OC846_004768</name>
</gene>
<dbReference type="EMBL" id="JAPDMZ010000155">
    <property type="protein sequence ID" value="KAK0547680.1"/>
    <property type="molecule type" value="Genomic_DNA"/>
</dbReference>
<name>A0AAN6GP63_9BASI</name>